<dbReference type="EMBL" id="BSTJ01000009">
    <property type="protein sequence ID" value="GLY78319.1"/>
    <property type="molecule type" value="Genomic_DNA"/>
</dbReference>
<keyword evidence="1" id="KW-1133">Transmembrane helix</keyword>
<organism evidence="2 3">
    <name type="scientific">Actinoallomurus iriomotensis</name>
    <dbReference type="NCBI Taxonomy" id="478107"/>
    <lineage>
        <taxon>Bacteria</taxon>
        <taxon>Bacillati</taxon>
        <taxon>Actinomycetota</taxon>
        <taxon>Actinomycetes</taxon>
        <taxon>Streptosporangiales</taxon>
        <taxon>Thermomonosporaceae</taxon>
        <taxon>Actinoallomurus</taxon>
    </lineage>
</organism>
<dbReference type="Proteomes" id="UP001165135">
    <property type="component" value="Unassembled WGS sequence"/>
</dbReference>
<evidence type="ECO:0000256" key="1">
    <source>
        <dbReference type="SAM" id="Phobius"/>
    </source>
</evidence>
<keyword evidence="1" id="KW-0472">Membrane</keyword>
<dbReference type="RefSeq" id="WP_285629062.1">
    <property type="nucleotide sequence ID" value="NZ_BSTJ01000009.1"/>
</dbReference>
<proteinExistence type="predicted"/>
<keyword evidence="1" id="KW-0812">Transmembrane</keyword>
<name>A0A9W6RM73_9ACTN</name>
<evidence type="ECO:0000313" key="2">
    <source>
        <dbReference type="EMBL" id="GLY78319.1"/>
    </source>
</evidence>
<comment type="caution">
    <text evidence="2">The sequence shown here is derived from an EMBL/GenBank/DDBJ whole genome shotgun (WGS) entry which is preliminary data.</text>
</comment>
<protein>
    <submittedName>
        <fullName evidence="2">Uncharacterized protein</fullName>
    </submittedName>
</protein>
<accession>A0A9W6RM73</accession>
<evidence type="ECO:0000313" key="3">
    <source>
        <dbReference type="Proteomes" id="UP001165135"/>
    </source>
</evidence>
<gene>
    <name evidence="2" type="ORF">Airi01_065860</name>
</gene>
<feature type="transmembrane region" description="Helical" evidence="1">
    <location>
        <begin position="20"/>
        <end position="39"/>
    </location>
</feature>
<reference evidence="2" key="1">
    <citation type="submission" date="2023-03" db="EMBL/GenBank/DDBJ databases">
        <title>Actinoallomurus iriomotensis NBRC 103681.</title>
        <authorList>
            <person name="Ichikawa N."/>
            <person name="Sato H."/>
            <person name="Tonouchi N."/>
        </authorList>
    </citation>
    <scope>NUCLEOTIDE SEQUENCE</scope>
    <source>
        <strain evidence="2">NBRC 103681</strain>
    </source>
</reference>
<sequence length="62" mass="6811">MYAWLWRHLPGDRLQRTGLVLAALVVVGVLLWYFVFPWVEPKLHFDHGTVGGGASAPASPGP</sequence>
<dbReference type="AlphaFoldDB" id="A0A9W6RM73"/>